<dbReference type="RefSeq" id="XP_003000465.1">
    <property type="nucleotide sequence ID" value="XM_003000419.1"/>
</dbReference>
<dbReference type="HOGENOM" id="CLU_2005645_0_0_1"/>
<dbReference type="GeneID" id="9528172"/>
<sequence length="124" mass="13487">MTTQKSQGRVIPSTCHGISQVRQVVGGGAVEIEAALEQDQIRKDFADRVNEALAASINVGRDTILLGFGGDVFKRSLTSSLLATRRTNEDSQWPKYLGRGVTRPSGLQIDMQYSSFRDPTLCGS</sequence>
<dbReference type="AlphaFoldDB" id="C9SX09"/>
<name>C9SX09_VERA1</name>
<dbReference type="Proteomes" id="UP000008698">
    <property type="component" value="Unassembled WGS sequence"/>
</dbReference>
<dbReference type="KEGG" id="val:VDBG_09660"/>
<reference evidence="2" key="1">
    <citation type="journal article" date="2011" name="PLoS Pathog.">
        <title>Comparative genomics yields insights into niche adaptation of plant vascular wilt pathogens.</title>
        <authorList>
            <person name="Klosterman S.J."/>
            <person name="Subbarao K.V."/>
            <person name="Kang S."/>
            <person name="Veronese P."/>
            <person name="Gold S.E."/>
            <person name="Thomma B.P.H.J."/>
            <person name="Chen Z."/>
            <person name="Henrissat B."/>
            <person name="Lee Y.-H."/>
            <person name="Park J."/>
            <person name="Garcia-Pedrajas M.D."/>
            <person name="Barbara D.J."/>
            <person name="Anchieta A."/>
            <person name="de Jonge R."/>
            <person name="Santhanam P."/>
            <person name="Maruthachalam K."/>
            <person name="Atallah Z."/>
            <person name="Amyotte S.G."/>
            <person name="Paz Z."/>
            <person name="Inderbitzin P."/>
            <person name="Hayes R.J."/>
            <person name="Heiman D.I."/>
            <person name="Young S."/>
            <person name="Zeng Q."/>
            <person name="Engels R."/>
            <person name="Galagan J."/>
            <person name="Cuomo C.A."/>
            <person name="Dobinson K.F."/>
            <person name="Ma L.-J."/>
        </authorList>
    </citation>
    <scope>NUCLEOTIDE SEQUENCE [LARGE SCALE GENOMIC DNA]</scope>
    <source>
        <strain evidence="2">VaMs.102 / ATCC MYA-4576 / FGSC 10136</strain>
    </source>
</reference>
<organism evidence="2">
    <name type="scientific">Verticillium alfalfae (strain VaMs.102 / ATCC MYA-4576 / FGSC 10136)</name>
    <name type="common">Verticillium wilt of alfalfa</name>
    <name type="synonym">Verticillium albo-atrum</name>
    <dbReference type="NCBI Taxonomy" id="526221"/>
    <lineage>
        <taxon>Eukaryota</taxon>
        <taxon>Fungi</taxon>
        <taxon>Dikarya</taxon>
        <taxon>Ascomycota</taxon>
        <taxon>Pezizomycotina</taxon>
        <taxon>Sordariomycetes</taxon>
        <taxon>Hypocreomycetidae</taxon>
        <taxon>Glomerellales</taxon>
        <taxon>Plectosphaerellaceae</taxon>
        <taxon>Verticillium</taxon>
    </lineage>
</organism>
<dbReference type="EMBL" id="DS985228">
    <property type="protein sequence ID" value="EEY23550.1"/>
    <property type="molecule type" value="Genomic_DNA"/>
</dbReference>
<gene>
    <name evidence="1" type="ORF">VDBG_09660</name>
</gene>
<evidence type="ECO:0000313" key="2">
    <source>
        <dbReference type="Proteomes" id="UP000008698"/>
    </source>
</evidence>
<protein>
    <submittedName>
        <fullName evidence="1">Uncharacterized protein</fullName>
    </submittedName>
</protein>
<keyword evidence="2" id="KW-1185">Reference proteome</keyword>
<evidence type="ECO:0000313" key="1">
    <source>
        <dbReference type="EMBL" id="EEY23550.1"/>
    </source>
</evidence>
<accession>C9SX09</accession>
<proteinExistence type="predicted"/>